<evidence type="ECO:0000313" key="3">
    <source>
        <dbReference type="EMBL" id="CCG25663.1"/>
    </source>
</evidence>
<evidence type="ECO:0000313" key="4">
    <source>
        <dbReference type="Proteomes" id="UP000005018"/>
    </source>
</evidence>
<keyword evidence="4" id="KW-1185">Reference proteome</keyword>
<dbReference type="Proteomes" id="UP000005018">
    <property type="component" value="Chromosome 3"/>
</dbReference>
<dbReference type="OrthoDB" id="21254at2759"/>
<dbReference type="HOGENOM" id="CLU_1142929_0_0_1"/>
<feature type="domain" description="HORMA" evidence="2">
    <location>
        <begin position="19"/>
        <end position="233"/>
    </location>
</feature>
<dbReference type="KEGG" id="cot:CORT_0C02870"/>
<dbReference type="PROSITE" id="PS50815">
    <property type="entry name" value="HORMA"/>
    <property type="match status" value="1"/>
</dbReference>
<dbReference type="eggNOG" id="KOG3186">
    <property type="taxonomic scope" value="Eukaryota"/>
</dbReference>
<sequence>MKLKKTLARGVPKTPLTVNNLLLVFKELLSVCINQILYYNKVYDPLIFDEYKAFDVIVWKSRHPHLEKYIDDLFLNVINNLIINKKQSNGLDKITCLIYNTKNDTVVRSYSIKFHQFILSLNETIAELKVTDDYDTSSILNLPGVSWIEIYTQFQTILFQLIQQLRKTPISDTQGEDLFYKITVSLHEEIYAGSNWVRLNETKQRDPVENVQVISEADLGILSFTLESMYDGA</sequence>
<dbReference type="PANTHER" id="PTHR11842">
    <property type="entry name" value="MITOTIC SPINDLE ASSEMBLY CHECKPOINT PROTEIN MAD2"/>
    <property type="match status" value="1"/>
</dbReference>
<gene>
    <name evidence="3" type="ORF">CORT_0C02870</name>
</gene>
<organism evidence="3 4">
    <name type="scientific">Candida orthopsilosis (strain 90-125)</name>
    <name type="common">Yeast</name>
    <dbReference type="NCBI Taxonomy" id="1136231"/>
    <lineage>
        <taxon>Eukaryota</taxon>
        <taxon>Fungi</taxon>
        <taxon>Dikarya</taxon>
        <taxon>Ascomycota</taxon>
        <taxon>Saccharomycotina</taxon>
        <taxon>Pichiomycetes</taxon>
        <taxon>Debaryomycetaceae</taxon>
        <taxon>Candida/Lodderomyces clade</taxon>
        <taxon>Candida</taxon>
    </lineage>
</organism>
<dbReference type="EMBL" id="HE681721">
    <property type="protein sequence ID" value="CCG25663.1"/>
    <property type="molecule type" value="Genomic_DNA"/>
</dbReference>
<dbReference type="SUPFAM" id="SSF56019">
    <property type="entry name" value="The spindle assembly checkpoint protein mad2"/>
    <property type="match status" value="1"/>
</dbReference>
<dbReference type="PANTHER" id="PTHR11842:SF10">
    <property type="entry name" value="MITOTIC SPINDLE ASSEMBLY CHECKPOINT PROTEIN MAD2B"/>
    <property type="match status" value="1"/>
</dbReference>
<dbReference type="GeneID" id="14539924"/>
<dbReference type="GO" id="GO:0016035">
    <property type="term" value="C:zeta DNA polymerase complex"/>
    <property type="evidence" value="ECO:0007669"/>
    <property type="project" value="TreeGrafter"/>
</dbReference>
<dbReference type="InterPro" id="IPR045091">
    <property type="entry name" value="Mad2-like"/>
</dbReference>
<evidence type="ECO:0000259" key="2">
    <source>
        <dbReference type="PROSITE" id="PS50815"/>
    </source>
</evidence>
<evidence type="ECO:0000256" key="1">
    <source>
        <dbReference type="ARBA" id="ARBA00010348"/>
    </source>
</evidence>
<dbReference type="InterPro" id="IPR036570">
    <property type="entry name" value="HORMA_dom_sf"/>
</dbReference>
<proteinExistence type="inferred from homology"/>
<accession>H8X3M5</accession>
<comment type="similarity">
    <text evidence="1">Belongs to the MAD2 family.</text>
</comment>
<dbReference type="AlphaFoldDB" id="H8X3M5"/>
<dbReference type="RefSeq" id="XP_003868567.1">
    <property type="nucleotide sequence ID" value="XM_003868519.1"/>
</dbReference>
<name>H8X3M5_CANO9</name>
<dbReference type="Gene3D" id="3.30.900.10">
    <property type="entry name" value="HORMA domain"/>
    <property type="match status" value="1"/>
</dbReference>
<protein>
    <recommendedName>
        <fullName evidence="2">HORMA domain-containing protein</fullName>
    </recommendedName>
</protein>
<reference evidence="3 4" key="1">
    <citation type="journal article" date="2012" name="PLoS ONE">
        <title>Sequence and analysis of the genome of the pathogenic yeast Candida orthopsilosis.</title>
        <authorList>
            <person name="Riccombeni A."/>
            <person name="Vidanes G."/>
            <person name="Proux-Wera E."/>
            <person name="Wolfe K.H."/>
            <person name="Butler G."/>
        </authorList>
    </citation>
    <scope>NUCLEOTIDE SEQUENCE [LARGE SCALE GENOMIC DNA]</scope>
    <source>
        <strain evidence="3 4">Co 90-125</strain>
    </source>
</reference>
<dbReference type="InterPro" id="IPR003511">
    <property type="entry name" value="HORMA_dom"/>
</dbReference>